<reference evidence="19" key="1">
    <citation type="submission" date="2017-06" db="EMBL/GenBank/DDBJ databases">
        <title>Capnocytophaga spp. assemblies.</title>
        <authorList>
            <person name="Gulvik C.A."/>
        </authorList>
    </citation>
    <scope>NUCLEOTIDE SEQUENCE [LARGE SCALE GENOMIC DNA]</scope>
    <source>
        <strain evidence="19">H5594</strain>
    </source>
</reference>
<dbReference type="InterPro" id="IPR016192">
    <property type="entry name" value="APOBEC/CMP_deaminase_Zn-bd"/>
</dbReference>
<dbReference type="Proteomes" id="UP000243136">
    <property type="component" value="Chromosome"/>
</dbReference>
<dbReference type="Gene3D" id="3.40.430.10">
    <property type="entry name" value="Dihydrofolate Reductase, subunit A"/>
    <property type="match status" value="1"/>
</dbReference>
<dbReference type="SUPFAM" id="SSF53927">
    <property type="entry name" value="Cytidine deaminase-like"/>
    <property type="match status" value="1"/>
</dbReference>
<evidence type="ECO:0000256" key="12">
    <source>
        <dbReference type="ARBA" id="ARBA00023268"/>
    </source>
</evidence>
<sequence>MATHEFFMQRCIQLAKNGLGSTYPNPLVGSVIVYQGKIIGEGWHKKSGEAHAEVCAINAVKDKSLLAESTIYVNLEPCSHYGKTPPCADLIVEKGIKRVVIGSVDPFSEVAGKGIEKLQNSGIQTLVGVLNKESLALNKRFFTFHNLKRPYIILKWAETQDGFIAPQQRQSASPQWITNSYSRQWVHRLRSVEQSILIGTQTALDDNPKLDSRDWAGTSPLRIIIDRELKIPRNFSVWNEQIPTLFLSEKEQKNTQNTEIVHIDFSKNLPKQVCDLLYQKNKQSLIVEGGTHVIQQFIDADLWDEAWVFTGDNHFVLGKKAPTLYTKTFEKRLQIENDSLVIYKNPKL</sequence>
<comment type="catalytic activity">
    <reaction evidence="13">
        <text>2,5-diamino-6-hydroxy-4-(5-phosphoribosylamino)-pyrimidine + H2O + H(+) = 5-amino-6-(5-phospho-D-ribosylamino)uracil + NH4(+)</text>
        <dbReference type="Rhea" id="RHEA:21868"/>
        <dbReference type="ChEBI" id="CHEBI:15377"/>
        <dbReference type="ChEBI" id="CHEBI:15378"/>
        <dbReference type="ChEBI" id="CHEBI:28938"/>
        <dbReference type="ChEBI" id="CHEBI:58453"/>
        <dbReference type="ChEBI" id="CHEBI:58614"/>
        <dbReference type="EC" id="3.5.4.26"/>
    </reaction>
</comment>
<dbReference type="PROSITE" id="PS51747">
    <property type="entry name" value="CYT_DCMP_DEAMINASES_2"/>
    <property type="match status" value="1"/>
</dbReference>
<dbReference type="GO" id="GO:0009231">
    <property type="term" value="P:riboflavin biosynthetic process"/>
    <property type="evidence" value="ECO:0007669"/>
    <property type="project" value="UniProtKB-UniPathway"/>
</dbReference>
<keyword evidence="9 13" id="KW-0862">Zinc</keyword>
<evidence type="ECO:0000313" key="18">
    <source>
        <dbReference type="EMBL" id="ATA91330.1"/>
    </source>
</evidence>
<keyword evidence="8 13" id="KW-0378">Hydrolase</keyword>
<protein>
    <recommendedName>
        <fullName evidence="13">Riboflavin biosynthesis protein RibD</fullName>
    </recommendedName>
    <domain>
        <recommendedName>
            <fullName evidence="13">Diaminohydroxyphosphoribosylaminopyrimidine deaminase</fullName>
            <shortName evidence="13">DRAP deaminase</shortName>
            <ecNumber evidence="13">3.5.4.26</ecNumber>
        </recommendedName>
        <alternativeName>
            <fullName evidence="13">Riboflavin-specific deaminase</fullName>
        </alternativeName>
    </domain>
    <domain>
        <recommendedName>
            <fullName evidence="13">5-amino-6-(5-phosphoribosylamino)uracil reductase</fullName>
            <ecNumber evidence="13">1.1.1.193</ecNumber>
        </recommendedName>
        <alternativeName>
            <fullName evidence="13">HTP reductase</fullName>
        </alternativeName>
    </domain>
</protein>
<evidence type="ECO:0000256" key="1">
    <source>
        <dbReference type="ARBA" id="ARBA00002151"/>
    </source>
</evidence>
<feature type="domain" description="CMP/dCMP-type deaminase" evidence="17">
    <location>
        <begin position="2"/>
        <end position="126"/>
    </location>
</feature>
<evidence type="ECO:0000256" key="2">
    <source>
        <dbReference type="ARBA" id="ARBA00004882"/>
    </source>
</evidence>
<evidence type="ECO:0000256" key="4">
    <source>
        <dbReference type="ARBA" id="ARBA00005259"/>
    </source>
</evidence>
<feature type="binding site" evidence="15">
    <location>
        <position position="171"/>
    </location>
    <ligand>
        <name>substrate</name>
    </ligand>
</feature>
<feature type="binding site" evidence="16">
    <location>
        <position position="78"/>
    </location>
    <ligand>
        <name>Zn(2+)</name>
        <dbReference type="ChEBI" id="CHEBI:29105"/>
        <note>catalytic</note>
    </ligand>
</feature>
<comment type="function">
    <text evidence="1 13">Converts 2,5-diamino-6-(ribosylamino)-4(3h)-pyrimidinone 5'-phosphate into 5-amino-6-(ribosylamino)-2,4(1h,3h)-pyrimidinedione 5'-phosphate.</text>
</comment>
<feature type="binding site" evidence="15">
    <location>
        <position position="288"/>
    </location>
    <ligand>
        <name>substrate</name>
    </ligand>
</feature>
<dbReference type="Gene3D" id="3.40.140.10">
    <property type="entry name" value="Cytidine Deaminase, domain 2"/>
    <property type="match status" value="1"/>
</dbReference>
<dbReference type="GO" id="GO:0008703">
    <property type="term" value="F:5-amino-6-(5-phosphoribosylamino)uracil reductase activity"/>
    <property type="evidence" value="ECO:0007669"/>
    <property type="project" value="UniProtKB-EC"/>
</dbReference>
<gene>
    <name evidence="18" type="primary">ribD</name>
    <name evidence="18" type="ORF">CGC56_03615</name>
</gene>
<keyword evidence="11 13" id="KW-0560">Oxidoreductase</keyword>
<dbReference type="InterPro" id="IPR016193">
    <property type="entry name" value="Cytidine_deaminase-like"/>
</dbReference>
<dbReference type="NCBIfam" id="TIGR00326">
    <property type="entry name" value="eubact_ribD"/>
    <property type="match status" value="1"/>
</dbReference>
<keyword evidence="6 13" id="KW-0686">Riboflavin biosynthesis</keyword>
<feature type="binding site" evidence="15">
    <location>
        <position position="176"/>
    </location>
    <ligand>
        <name>NADP(+)</name>
        <dbReference type="ChEBI" id="CHEBI:58349"/>
    </ligand>
</feature>
<dbReference type="UniPathway" id="UPA00275">
    <property type="reaction ID" value="UER00401"/>
</dbReference>
<feature type="binding site" evidence="15">
    <location>
        <position position="206"/>
    </location>
    <ligand>
        <name>substrate</name>
    </ligand>
</feature>
<evidence type="ECO:0000256" key="13">
    <source>
        <dbReference type="PIRNR" id="PIRNR006769"/>
    </source>
</evidence>
<dbReference type="EC" id="1.1.1.193" evidence="13"/>
<dbReference type="InterPro" id="IPR050765">
    <property type="entry name" value="Riboflavin_Biosynth_HTPR"/>
</dbReference>
<evidence type="ECO:0000256" key="3">
    <source>
        <dbReference type="ARBA" id="ARBA00004910"/>
    </source>
</evidence>
<dbReference type="PIRSF" id="PIRSF006769">
    <property type="entry name" value="RibD"/>
    <property type="match status" value="1"/>
</dbReference>
<keyword evidence="12" id="KW-0511">Multifunctional enzyme</keyword>
<feature type="binding site" evidence="16">
    <location>
        <position position="87"/>
    </location>
    <ligand>
        <name>Zn(2+)</name>
        <dbReference type="ChEBI" id="CHEBI:29105"/>
        <note>catalytic</note>
    </ligand>
</feature>
<feature type="binding site" evidence="15">
    <location>
        <position position="202"/>
    </location>
    <ligand>
        <name>NADP(+)</name>
        <dbReference type="ChEBI" id="CHEBI:58349"/>
    </ligand>
</feature>
<dbReference type="EMBL" id="CP022388">
    <property type="protein sequence ID" value="ATA91330.1"/>
    <property type="molecule type" value="Genomic_DNA"/>
</dbReference>
<dbReference type="InterPro" id="IPR002125">
    <property type="entry name" value="CMP_dCMP_dom"/>
</dbReference>
<dbReference type="EC" id="3.5.4.26" evidence="13"/>
<dbReference type="GO" id="GO:0008835">
    <property type="term" value="F:diaminohydroxyphosphoribosylaminopyrimidine deaminase activity"/>
    <property type="evidence" value="ECO:0007669"/>
    <property type="project" value="UniProtKB-EC"/>
</dbReference>
<evidence type="ECO:0000256" key="6">
    <source>
        <dbReference type="ARBA" id="ARBA00022619"/>
    </source>
</evidence>
<dbReference type="Pfam" id="PF01872">
    <property type="entry name" value="RibD_C"/>
    <property type="match status" value="1"/>
</dbReference>
<dbReference type="CDD" id="cd01284">
    <property type="entry name" value="Riboflavin_deaminase-reductase"/>
    <property type="match status" value="1"/>
</dbReference>
<evidence type="ECO:0000256" key="7">
    <source>
        <dbReference type="ARBA" id="ARBA00022723"/>
    </source>
</evidence>
<dbReference type="InterPro" id="IPR002734">
    <property type="entry name" value="RibDG_C"/>
</dbReference>
<evidence type="ECO:0000313" key="19">
    <source>
        <dbReference type="Proteomes" id="UP000243136"/>
    </source>
</evidence>
<organism evidence="18 19">
    <name type="scientific">Capnocytophaga canimorsus</name>
    <dbReference type="NCBI Taxonomy" id="28188"/>
    <lineage>
        <taxon>Bacteria</taxon>
        <taxon>Pseudomonadati</taxon>
        <taxon>Bacteroidota</taxon>
        <taxon>Flavobacteriia</taxon>
        <taxon>Flavobacteriales</taxon>
        <taxon>Flavobacteriaceae</taxon>
        <taxon>Capnocytophaga</taxon>
    </lineage>
</organism>
<comment type="similarity">
    <text evidence="5 13">In the C-terminal section; belongs to the HTP reductase family.</text>
</comment>
<comment type="pathway">
    <text evidence="2 13">Cofactor biosynthesis; riboflavin biosynthesis; 5-amino-6-(D-ribitylamino)uracil from GTP: step 2/4.</text>
</comment>
<dbReference type="PROSITE" id="PS00903">
    <property type="entry name" value="CYT_DCMP_DEAMINASES_1"/>
    <property type="match status" value="1"/>
</dbReference>
<evidence type="ECO:0000256" key="9">
    <source>
        <dbReference type="ARBA" id="ARBA00022833"/>
    </source>
</evidence>
<evidence type="ECO:0000256" key="15">
    <source>
        <dbReference type="PIRSR" id="PIRSR006769-2"/>
    </source>
</evidence>
<dbReference type="SUPFAM" id="SSF53597">
    <property type="entry name" value="Dihydrofolate reductase-like"/>
    <property type="match status" value="1"/>
</dbReference>
<dbReference type="Pfam" id="PF00383">
    <property type="entry name" value="dCMP_cyt_deam_1"/>
    <property type="match status" value="1"/>
</dbReference>
<feature type="binding site" evidence="15">
    <location>
        <position position="157"/>
    </location>
    <ligand>
        <name>NADP(+)</name>
        <dbReference type="ChEBI" id="CHEBI:58349"/>
    </ligand>
</feature>
<keyword evidence="10 13" id="KW-0521">NADP</keyword>
<dbReference type="AlphaFoldDB" id="A0A250G1Q3"/>
<dbReference type="InterPro" id="IPR024072">
    <property type="entry name" value="DHFR-like_dom_sf"/>
</dbReference>
<evidence type="ECO:0000256" key="5">
    <source>
        <dbReference type="ARBA" id="ARBA00007417"/>
    </source>
</evidence>
<comment type="cofactor">
    <cofactor evidence="13 16">
        <name>Zn(2+)</name>
        <dbReference type="ChEBI" id="CHEBI:29105"/>
    </cofactor>
    <text evidence="13 16">Binds 1 zinc ion.</text>
</comment>
<feature type="binding site" evidence="15">
    <location>
        <position position="210"/>
    </location>
    <ligand>
        <name>substrate</name>
    </ligand>
</feature>
<evidence type="ECO:0000259" key="17">
    <source>
        <dbReference type="PROSITE" id="PS51747"/>
    </source>
</evidence>
<proteinExistence type="inferred from homology"/>
<evidence type="ECO:0000256" key="10">
    <source>
        <dbReference type="ARBA" id="ARBA00022857"/>
    </source>
</evidence>
<accession>A0A250G1Q3</accession>
<evidence type="ECO:0000256" key="11">
    <source>
        <dbReference type="ARBA" id="ARBA00023002"/>
    </source>
</evidence>
<dbReference type="PANTHER" id="PTHR38011">
    <property type="entry name" value="DIHYDROFOLATE REDUCTASE FAMILY PROTEIN (AFU_ORTHOLOGUE AFUA_8G06820)"/>
    <property type="match status" value="1"/>
</dbReference>
<comment type="catalytic activity">
    <reaction evidence="13">
        <text>5-amino-6-(5-phospho-D-ribitylamino)uracil + NADP(+) = 5-amino-6-(5-phospho-D-ribosylamino)uracil + NADPH + H(+)</text>
        <dbReference type="Rhea" id="RHEA:17845"/>
        <dbReference type="ChEBI" id="CHEBI:15378"/>
        <dbReference type="ChEBI" id="CHEBI:57783"/>
        <dbReference type="ChEBI" id="CHEBI:58349"/>
        <dbReference type="ChEBI" id="CHEBI:58421"/>
        <dbReference type="ChEBI" id="CHEBI:58453"/>
        <dbReference type="EC" id="1.1.1.193"/>
    </reaction>
</comment>
<name>A0A250G1Q3_9FLAO</name>
<comment type="similarity">
    <text evidence="4 13">In the N-terminal section; belongs to the cytidine and deoxycytidylate deaminase family.</text>
</comment>
<feature type="binding site" evidence="15">
    <location>
        <position position="190"/>
    </location>
    <ligand>
        <name>substrate</name>
    </ligand>
</feature>
<dbReference type="FunFam" id="3.40.140.10:FF:000025">
    <property type="entry name" value="Riboflavin biosynthesis protein RibD"/>
    <property type="match status" value="1"/>
</dbReference>
<dbReference type="GO" id="GO:0008270">
    <property type="term" value="F:zinc ion binding"/>
    <property type="evidence" value="ECO:0007669"/>
    <property type="project" value="InterPro"/>
</dbReference>
<feature type="active site" description="Proton donor" evidence="14">
    <location>
        <position position="53"/>
    </location>
</feature>
<evidence type="ECO:0000256" key="16">
    <source>
        <dbReference type="PIRSR" id="PIRSR006769-3"/>
    </source>
</evidence>
<feature type="binding site" evidence="16">
    <location>
        <position position="51"/>
    </location>
    <ligand>
        <name>Zn(2+)</name>
        <dbReference type="ChEBI" id="CHEBI:29105"/>
        <note>catalytic</note>
    </ligand>
</feature>
<dbReference type="RefSeq" id="WP_095916876.1">
    <property type="nucleotide sequence ID" value="NZ_CP022388.1"/>
</dbReference>
<comment type="pathway">
    <text evidence="3 13">Cofactor biosynthesis; riboflavin biosynthesis; 5-amino-6-(D-ribitylamino)uracil from GTP: step 3/4.</text>
</comment>
<evidence type="ECO:0000256" key="8">
    <source>
        <dbReference type="ARBA" id="ARBA00022801"/>
    </source>
</evidence>
<dbReference type="PANTHER" id="PTHR38011:SF7">
    <property type="entry name" value="2,5-DIAMINO-6-RIBOSYLAMINO-4(3H)-PYRIMIDINONE 5'-PHOSPHATE REDUCTASE"/>
    <property type="match status" value="1"/>
</dbReference>
<evidence type="ECO:0000256" key="14">
    <source>
        <dbReference type="PIRSR" id="PIRSR006769-1"/>
    </source>
</evidence>
<keyword evidence="7 13" id="KW-0479">Metal-binding</keyword>
<feature type="binding site" evidence="15">
    <location>
        <position position="213"/>
    </location>
    <ligand>
        <name>substrate</name>
    </ligand>
</feature>
<dbReference type="InterPro" id="IPR004794">
    <property type="entry name" value="Eubact_RibD"/>
</dbReference>